<dbReference type="AlphaFoldDB" id="A0A9W6MB18"/>
<comment type="caution">
    <text evidence="1">The sequence shown here is derived from an EMBL/GenBank/DDBJ whole genome shotgun (WGS) entry which is preliminary data.</text>
</comment>
<evidence type="ECO:0000313" key="1">
    <source>
        <dbReference type="EMBL" id="GLK07330.1"/>
    </source>
</evidence>
<name>A0A9W6MB18_9ACTN</name>
<gene>
    <name evidence="1" type="ORF">GCM10017600_07350</name>
</gene>
<reference evidence="1" key="2">
    <citation type="submission" date="2023-01" db="EMBL/GenBank/DDBJ databases">
        <authorList>
            <person name="Sun Q."/>
            <person name="Evtushenko L."/>
        </authorList>
    </citation>
    <scope>NUCLEOTIDE SEQUENCE</scope>
    <source>
        <strain evidence="1">VKM Ac-2007</strain>
    </source>
</reference>
<keyword evidence="2" id="KW-1185">Reference proteome</keyword>
<evidence type="ECO:0000313" key="2">
    <source>
        <dbReference type="Proteomes" id="UP001143474"/>
    </source>
</evidence>
<organism evidence="1 2">
    <name type="scientific">Streptosporangium carneum</name>
    <dbReference type="NCBI Taxonomy" id="47481"/>
    <lineage>
        <taxon>Bacteria</taxon>
        <taxon>Bacillati</taxon>
        <taxon>Actinomycetota</taxon>
        <taxon>Actinomycetes</taxon>
        <taxon>Streptosporangiales</taxon>
        <taxon>Streptosporangiaceae</taxon>
        <taxon>Streptosporangium</taxon>
    </lineage>
</organism>
<dbReference type="RefSeq" id="WP_271215879.1">
    <property type="nucleotide sequence ID" value="NZ_BAAAVD010000006.1"/>
</dbReference>
<dbReference type="Proteomes" id="UP001143474">
    <property type="component" value="Unassembled WGS sequence"/>
</dbReference>
<proteinExistence type="predicted"/>
<protein>
    <submittedName>
        <fullName evidence="1">Uncharacterized protein</fullName>
    </submittedName>
</protein>
<sequence length="63" mass="6840">MSAATLVAAPTGAAEVTEKQRAELAGVREARLVALEVPDRHPWWATVEDRYAARLALRRAAKA</sequence>
<accession>A0A9W6MB18</accession>
<reference evidence="1" key="1">
    <citation type="journal article" date="2014" name="Int. J. Syst. Evol. Microbiol.">
        <title>Complete genome sequence of Corynebacterium casei LMG S-19264T (=DSM 44701T), isolated from a smear-ripened cheese.</title>
        <authorList>
            <consortium name="US DOE Joint Genome Institute (JGI-PGF)"/>
            <person name="Walter F."/>
            <person name="Albersmeier A."/>
            <person name="Kalinowski J."/>
            <person name="Ruckert C."/>
        </authorList>
    </citation>
    <scope>NUCLEOTIDE SEQUENCE</scope>
    <source>
        <strain evidence="1">VKM Ac-2007</strain>
    </source>
</reference>
<dbReference type="EMBL" id="BSEV01000001">
    <property type="protein sequence ID" value="GLK07330.1"/>
    <property type="molecule type" value="Genomic_DNA"/>
</dbReference>